<gene>
    <name evidence="3" type="ORF">DDW03_000515</name>
    <name evidence="4" type="ORF">DDW03_00910</name>
</gene>
<keyword evidence="3" id="KW-0547">Nucleotide-binding</keyword>
<name>A0A2T9WM22_NANST</name>
<feature type="domain" description="DUF4143" evidence="2">
    <location>
        <begin position="245"/>
        <end position="368"/>
    </location>
</feature>
<keyword evidence="3" id="KW-0067">ATP-binding</keyword>
<evidence type="ECO:0000259" key="1">
    <source>
        <dbReference type="Pfam" id="PF13173"/>
    </source>
</evidence>
<reference evidence="4" key="2">
    <citation type="submission" date="2017-05" db="EMBL/GenBank/DDBJ databases">
        <authorList>
            <person name="Song R."/>
            <person name="Chenine A.L."/>
            <person name="Ruprecht R.M."/>
        </authorList>
    </citation>
    <scope>NUCLEOTIDE SEQUENCE</scope>
    <source>
        <strain evidence="4">SCGC AB-777_F03</strain>
    </source>
</reference>
<dbReference type="PANTHER" id="PTHR33295:SF18">
    <property type="entry name" value="AAA+ ATPASE DOMAIN-CONTAINING PROTEIN"/>
    <property type="match status" value="1"/>
</dbReference>
<reference evidence="3" key="3">
    <citation type="submission" date="2017-05" db="EMBL/GenBank/DDBJ databases">
        <authorList>
            <person name="Munson-Mcgee J.H."/>
        </authorList>
    </citation>
    <scope>NUCLEOTIDE SEQUENCE</scope>
    <source>
        <strain evidence="3">SCGC AB-777_F03</strain>
    </source>
</reference>
<evidence type="ECO:0000313" key="3">
    <source>
        <dbReference type="EMBL" id="MCC5446889.1"/>
    </source>
</evidence>
<organism evidence="4">
    <name type="scientific">Nanobsidianus stetteri</name>
    <dbReference type="NCBI Taxonomy" id="1294122"/>
    <lineage>
        <taxon>Archaea</taxon>
        <taxon>Nanobdellota</taxon>
        <taxon>Candidatus Nanoarchaeia</taxon>
        <taxon>Nanoarchaeales</taxon>
        <taxon>Nanopusillaceae</taxon>
        <taxon>Candidatus Nanobsidianus</taxon>
    </lineage>
</organism>
<evidence type="ECO:0000313" key="4">
    <source>
        <dbReference type="EMBL" id="PVU68883.1"/>
    </source>
</evidence>
<protein>
    <submittedName>
        <fullName evidence="4">AAA family ATPase</fullName>
    </submittedName>
    <submittedName>
        <fullName evidence="3">ATP-binding protein</fullName>
    </submittedName>
</protein>
<sequence length="401" mass="47450">MNDELLYYFNPWYINQKDIVIERWENMKIRWIPEWLKDISLEPFSLNFIIGPRQVGKTTGIKLLINKLLENRDPWSIFYYDCSNLTNFEELKKVIDYYLKIKEKRNIKTSYIFLDEITHVNDWWRTIKLYIDIGKFKDDVITITGSSSIKLKGEVELFPGRRGNGKDVYVYPLSFREYLNIKGIKIDKYENILEGMNNLSGLEPKIFKEFENYLETGGYPLSINGFKDAGFQIISSIENEILRSGRNIELSKAIISTILSKAPSPLSFSSIGKEVGVSYKTVEDYIEIFRRLFILDYALFKEKQIIWRKERKFFILDPYLAKSLSLWTNTKYLDSVSYEWIIQSHLKRRFGEVFYYRNSYEIDVIAGNLKMEIKSKRAHKNYPKDVIILDENNLPLFLAVI</sequence>
<comment type="caution">
    <text evidence="4">The sequence shown here is derived from an EMBL/GenBank/DDBJ whole genome shotgun (WGS) entry which is preliminary data.</text>
</comment>
<dbReference type="SUPFAM" id="SSF52540">
    <property type="entry name" value="P-loop containing nucleoside triphosphate hydrolases"/>
    <property type="match status" value="1"/>
</dbReference>
<dbReference type="Proteomes" id="UP000245509">
    <property type="component" value="Unassembled WGS sequence"/>
</dbReference>
<dbReference type="InterPro" id="IPR041682">
    <property type="entry name" value="AAA_14"/>
</dbReference>
<dbReference type="RefSeq" id="WP_228615105.1">
    <property type="nucleotide sequence ID" value="NZ_QEFP02000003.1"/>
</dbReference>
<dbReference type="Pfam" id="PF13635">
    <property type="entry name" value="DUF4143"/>
    <property type="match status" value="1"/>
</dbReference>
<dbReference type="InterPro" id="IPR025420">
    <property type="entry name" value="DUF4143"/>
</dbReference>
<dbReference type="Pfam" id="PF13173">
    <property type="entry name" value="AAA_14"/>
    <property type="match status" value="1"/>
</dbReference>
<evidence type="ECO:0000259" key="2">
    <source>
        <dbReference type="Pfam" id="PF13635"/>
    </source>
</evidence>
<reference evidence="3" key="4">
    <citation type="submission" date="2021-11" db="EMBL/GenBank/DDBJ databases">
        <authorList>
            <person name="Munson-Mcgee J."/>
            <person name="Field E."/>
            <person name="Bateson M."/>
            <person name="Rooney C."/>
            <person name="Stepanauskas R."/>
            <person name="Young M."/>
        </authorList>
    </citation>
    <scope>NUCLEOTIDE SEQUENCE</scope>
    <source>
        <strain evidence="3">SCGC AB-777_F03</strain>
    </source>
</reference>
<dbReference type="PANTHER" id="PTHR33295">
    <property type="entry name" value="ATPASE"/>
    <property type="match status" value="1"/>
</dbReference>
<dbReference type="Gene3D" id="3.40.50.300">
    <property type="entry name" value="P-loop containing nucleotide triphosphate hydrolases"/>
    <property type="match status" value="1"/>
</dbReference>
<proteinExistence type="predicted"/>
<accession>A0A2T9WM22</accession>
<dbReference type="GO" id="GO:0005524">
    <property type="term" value="F:ATP binding"/>
    <property type="evidence" value="ECO:0007669"/>
    <property type="project" value="UniProtKB-KW"/>
</dbReference>
<dbReference type="EMBL" id="QEFP01000002">
    <property type="protein sequence ID" value="PVU68883.1"/>
    <property type="molecule type" value="Genomic_DNA"/>
</dbReference>
<dbReference type="AlphaFoldDB" id="A0A2T9WM22"/>
<reference evidence="4" key="1">
    <citation type="journal article" date="2015" name="Appl. Environ. Microbiol.">
        <title>Nanoarchaeota, Their Sulfolobales Host, and Nanoarchaeota Virus Distribution across Yellowstone National Park Hot Springs.</title>
        <authorList>
            <person name="Munson-McGee J.H."/>
            <person name="Field E.K."/>
            <person name="Bateson M."/>
            <person name="Rooney C."/>
            <person name="Stepanauskas R."/>
            <person name="Young M.J."/>
        </authorList>
    </citation>
    <scope>NUCLEOTIDE SEQUENCE [LARGE SCALE GENOMIC DNA]</scope>
    <source>
        <strain evidence="4">SCGC AB-777_F03</strain>
    </source>
</reference>
<feature type="domain" description="AAA" evidence="1">
    <location>
        <begin position="47"/>
        <end position="179"/>
    </location>
</feature>
<dbReference type="EMBL" id="QEFP02000003">
    <property type="protein sequence ID" value="MCC5446889.1"/>
    <property type="molecule type" value="Genomic_DNA"/>
</dbReference>
<dbReference type="InterPro" id="IPR027417">
    <property type="entry name" value="P-loop_NTPase"/>
</dbReference>